<evidence type="ECO:0000313" key="2">
    <source>
        <dbReference type="EMBL" id="GED24471.1"/>
    </source>
</evidence>
<protein>
    <recommendedName>
        <fullName evidence="6">Glycosyltransferase</fullName>
    </recommendedName>
</protein>
<dbReference type="Proteomes" id="UP000317180">
    <property type="component" value="Unassembled WGS sequence"/>
</dbReference>
<sequence>MDSQNYAQSLVSVIIPTHGGARNVERLVHIAKQVALATEVIIVCAGLPPHAADSEYVWGAKVVPASEQATASECRAIGAQHAQGNVLLFLEEGITLPLGSLKKYTAALLKGYDLVLSAGGRVLTTKGKLSSERCAYALLNHLLGQKQLGSASLEKAPFALNRKALEAIGQHHLHVPAAALVRAVQKALAITLVTSGSTGQAARKRSAANQPLAKKQALIFQEHGEAIQLLLQDKDVRGALPDGERHRILVQAPGLLHLRSVFYQESREKEGDEWGAKRKERPKRTRKRAQSRKKRSH</sequence>
<name>A0A3M8BC55_9BACL</name>
<feature type="region of interest" description="Disordered" evidence="1">
    <location>
        <begin position="265"/>
        <end position="297"/>
    </location>
</feature>
<dbReference type="EMBL" id="BJOD01000004">
    <property type="protein sequence ID" value="GED24471.1"/>
    <property type="molecule type" value="Genomic_DNA"/>
</dbReference>
<comment type="caution">
    <text evidence="3">The sequence shown here is derived from an EMBL/GenBank/DDBJ whole genome shotgun (WGS) entry which is preliminary data.</text>
</comment>
<dbReference type="SUPFAM" id="SSF53448">
    <property type="entry name" value="Nucleotide-diphospho-sugar transferases"/>
    <property type="match status" value="1"/>
</dbReference>
<proteinExistence type="predicted"/>
<reference evidence="2 5" key="2">
    <citation type="submission" date="2019-06" db="EMBL/GenBank/DDBJ databases">
        <title>Whole genome shotgun sequence of Brevibacillus agri NBRC 15538.</title>
        <authorList>
            <person name="Hosoyama A."/>
            <person name="Uohara A."/>
            <person name="Ohji S."/>
            <person name="Ichikawa N."/>
        </authorList>
    </citation>
    <scope>NUCLEOTIDE SEQUENCE [LARGE SCALE GENOMIC DNA]</scope>
    <source>
        <strain evidence="2 5">NBRC 15538</strain>
    </source>
</reference>
<evidence type="ECO:0008006" key="6">
    <source>
        <dbReference type="Google" id="ProtNLM"/>
    </source>
</evidence>
<feature type="compositionally biased region" description="Basic and acidic residues" evidence="1">
    <location>
        <begin position="265"/>
        <end position="277"/>
    </location>
</feature>
<feature type="compositionally biased region" description="Basic residues" evidence="1">
    <location>
        <begin position="278"/>
        <end position="297"/>
    </location>
</feature>
<organism evidence="3 4">
    <name type="scientific">Brevibacillus agri</name>
    <dbReference type="NCBI Taxonomy" id="51101"/>
    <lineage>
        <taxon>Bacteria</taxon>
        <taxon>Bacillati</taxon>
        <taxon>Bacillota</taxon>
        <taxon>Bacilli</taxon>
        <taxon>Bacillales</taxon>
        <taxon>Paenibacillaceae</taxon>
        <taxon>Brevibacillus</taxon>
    </lineage>
</organism>
<dbReference type="Proteomes" id="UP000276178">
    <property type="component" value="Unassembled WGS sequence"/>
</dbReference>
<evidence type="ECO:0000313" key="3">
    <source>
        <dbReference type="EMBL" id="RNB60863.1"/>
    </source>
</evidence>
<reference evidence="3 4" key="1">
    <citation type="submission" date="2018-10" db="EMBL/GenBank/DDBJ databases">
        <title>Phylogenomics of Brevibacillus.</title>
        <authorList>
            <person name="Dunlap C."/>
        </authorList>
    </citation>
    <scope>NUCLEOTIDE SEQUENCE [LARGE SCALE GENOMIC DNA]</scope>
    <source>
        <strain evidence="3 4">NRRL NRS 1219</strain>
    </source>
</reference>
<keyword evidence="5" id="KW-1185">Reference proteome</keyword>
<dbReference type="InterPro" id="IPR029044">
    <property type="entry name" value="Nucleotide-diphossugar_trans"/>
</dbReference>
<dbReference type="Gene3D" id="3.90.550.10">
    <property type="entry name" value="Spore Coat Polysaccharide Biosynthesis Protein SpsA, Chain A"/>
    <property type="match status" value="1"/>
</dbReference>
<accession>A0A3M8BC55</accession>
<gene>
    <name evidence="2" type="ORF">BAG01nite_05730</name>
    <name evidence="3" type="ORF">EB820_01670</name>
</gene>
<evidence type="ECO:0000256" key="1">
    <source>
        <dbReference type="SAM" id="MobiDB-lite"/>
    </source>
</evidence>
<dbReference type="AlphaFoldDB" id="A0A3M8BC55"/>
<dbReference type="RefSeq" id="WP_005836273.1">
    <property type="nucleotide sequence ID" value="NZ_BJOD01000004.1"/>
</dbReference>
<evidence type="ECO:0000313" key="5">
    <source>
        <dbReference type="Proteomes" id="UP000317180"/>
    </source>
</evidence>
<dbReference type="EMBL" id="RHHN01000008">
    <property type="protein sequence ID" value="RNB60863.1"/>
    <property type="molecule type" value="Genomic_DNA"/>
</dbReference>
<dbReference type="GeneID" id="82811623"/>
<evidence type="ECO:0000313" key="4">
    <source>
        <dbReference type="Proteomes" id="UP000276178"/>
    </source>
</evidence>
<dbReference type="OrthoDB" id="2902148at2"/>